<protein>
    <submittedName>
        <fullName evidence="2">Uncharacterized protein</fullName>
    </submittedName>
</protein>
<accession>A0A367IXN4</accession>
<evidence type="ECO:0000256" key="1">
    <source>
        <dbReference type="SAM" id="Phobius"/>
    </source>
</evidence>
<dbReference type="AlphaFoldDB" id="A0A367IXN4"/>
<name>A0A367IXN4_RHIST</name>
<keyword evidence="1" id="KW-0472">Membrane</keyword>
<reference evidence="2 3" key="1">
    <citation type="journal article" date="2018" name="G3 (Bethesda)">
        <title>Phylogenetic and Phylogenomic Definition of Rhizopus Species.</title>
        <authorList>
            <person name="Gryganskyi A.P."/>
            <person name="Golan J."/>
            <person name="Dolatabadi S."/>
            <person name="Mondo S."/>
            <person name="Robb S."/>
            <person name="Idnurm A."/>
            <person name="Muszewska A."/>
            <person name="Steczkiewicz K."/>
            <person name="Masonjones S."/>
            <person name="Liao H.L."/>
            <person name="Gajdeczka M.T."/>
            <person name="Anike F."/>
            <person name="Vuek A."/>
            <person name="Anishchenko I.M."/>
            <person name="Voigt K."/>
            <person name="de Hoog G.S."/>
            <person name="Smith M.E."/>
            <person name="Heitman J."/>
            <person name="Vilgalys R."/>
            <person name="Stajich J.E."/>
        </authorList>
    </citation>
    <scope>NUCLEOTIDE SEQUENCE [LARGE SCALE GENOMIC DNA]</scope>
    <source>
        <strain evidence="2 3">LSU 92-RS-03</strain>
    </source>
</reference>
<evidence type="ECO:0000313" key="2">
    <source>
        <dbReference type="EMBL" id="RCH82412.1"/>
    </source>
</evidence>
<evidence type="ECO:0000313" key="3">
    <source>
        <dbReference type="Proteomes" id="UP000253551"/>
    </source>
</evidence>
<feature type="non-terminal residue" evidence="2">
    <location>
        <position position="1"/>
    </location>
</feature>
<dbReference type="EMBL" id="PJQM01005109">
    <property type="protein sequence ID" value="RCH82412.1"/>
    <property type="molecule type" value="Genomic_DNA"/>
</dbReference>
<gene>
    <name evidence="2" type="ORF">CU098_008921</name>
</gene>
<keyword evidence="1" id="KW-1133">Transmembrane helix</keyword>
<comment type="caution">
    <text evidence="2">The sequence shown here is derived from an EMBL/GenBank/DDBJ whole genome shotgun (WGS) entry which is preliminary data.</text>
</comment>
<sequence>KMPVSFHKAFLYVLQHDRVIGAIGILGSVVSLVVFVFLVYQIYLAARGITTNEAFKWEMVEDAIDRGELFKEKKVYKRRYKALESSTEEKRVESLEEIDNLYDKGFLENLRQVLFPQSFD</sequence>
<keyword evidence="1" id="KW-0812">Transmembrane</keyword>
<feature type="transmembrane region" description="Helical" evidence="1">
    <location>
        <begin position="20"/>
        <end position="40"/>
    </location>
</feature>
<organism evidence="2 3">
    <name type="scientific">Rhizopus stolonifer</name>
    <name type="common">Rhizopus nigricans</name>
    <dbReference type="NCBI Taxonomy" id="4846"/>
    <lineage>
        <taxon>Eukaryota</taxon>
        <taxon>Fungi</taxon>
        <taxon>Fungi incertae sedis</taxon>
        <taxon>Mucoromycota</taxon>
        <taxon>Mucoromycotina</taxon>
        <taxon>Mucoromycetes</taxon>
        <taxon>Mucorales</taxon>
        <taxon>Mucorineae</taxon>
        <taxon>Rhizopodaceae</taxon>
        <taxon>Rhizopus</taxon>
    </lineage>
</organism>
<dbReference type="Proteomes" id="UP000253551">
    <property type="component" value="Unassembled WGS sequence"/>
</dbReference>
<keyword evidence="3" id="KW-1185">Reference proteome</keyword>
<proteinExistence type="predicted"/>
<dbReference type="OrthoDB" id="9909019at2759"/>